<feature type="compositionally biased region" description="Low complexity" evidence="1">
    <location>
        <begin position="692"/>
        <end position="705"/>
    </location>
</feature>
<protein>
    <submittedName>
        <fullName evidence="2">Uncharacterized protein</fullName>
    </submittedName>
</protein>
<name>A0A9P0CHF7_9CUCU</name>
<gene>
    <name evidence="2" type="ORF">PSYICH_LOCUS1057</name>
</gene>
<evidence type="ECO:0000313" key="3">
    <source>
        <dbReference type="Proteomes" id="UP001153636"/>
    </source>
</evidence>
<feature type="compositionally biased region" description="Low complexity" evidence="1">
    <location>
        <begin position="721"/>
        <end position="730"/>
    </location>
</feature>
<feature type="region of interest" description="Disordered" evidence="1">
    <location>
        <begin position="644"/>
        <end position="739"/>
    </location>
</feature>
<accession>A0A9P0CHF7</accession>
<feature type="region of interest" description="Disordered" evidence="1">
    <location>
        <begin position="1"/>
        <end position="42"/>
    </location>
</feature>
<dbReference type="Proteomes" id="UP001153636">
    <property type="component" value="Chromosome 1"/>
</dbReference>
<dbReference type="InterPro" id="IPR053032">
    <property type="entry name" value="BAH_domain-containing"/>
</dbReference>
<feature type="compositionally biased region" description="Basic and acidic residues" evidence="1">
    <location>
        <begin position="406"/>
        <end position="428"/>
    </location>
</feature>
<feature type="region of interest" description="Disordered" evidence="1">
    <location>
        <begin position="137"/>
        <end position="189"/>
    </location>
</feature>
<feature type="region of interest" description="Disordered" evidence="1">
    <location>
        <begin position="301"/>
        <end position="324"/>
    </location>
</feature>
<feature type="region of interest" description="Disordered" evidence="1">
    <location>
        <begin position="529"/>
        <end position="550"/>
    </location>
</feature>
<dbReference type="GO" id="GO:0003682">
    <property type="term" value="F:chromatin binding"/>
    <property type="evidence" value="ECO:0007669"/>
    <property type="project" value="TreeGrafter"/>
</dbReference>
<dbReference type="AlphaFoldDB" id="A0A9P0CHF7"/>
<proteinExistence type="predicted"/>
<evidence type="ECO:0000313" key="2">
    <source>
        <dbReference type="EMBL" id="CAH1099249.1"/>
    </source>
</evidence>
<feature type="compositionally biased region" description="Polar residues" evidence="1">
    <location>
        <begin position="1"/>
        <end position="15"/>
    </location>
</feature>
<dbReference type="PANTHER" id="PTHR46576:SF1">
    <property type="entry name" value="BROMO ADJACENT HOMOLOGY DOMAIN-CONTAINING 1 PROTEIN"/>
    <property type="match status" value="1"/>
</dbReference>
<dbReference type="GO" id="GO:0045892">
    <property type="term" value="P:negative regulation of DNA-templated transcription"/>
    <property type="evidence" value="ECO:0007669"/>
    <property type="project" value="TreeGrafter"/>
</dbReference>
<feature type="compositionally biased region" description="Basic and acidic residues" evidence="1">
    <location>
        <begin position="529"/>
        <end position="540"/>
    </location>
</feature>
<feature type="compositionally biased region" description="Low complexity" evidence="1">
    <location>
        <begin position="644"/>
        <end position="666"/>
    </location>
</feature>
<dbReference type="EMBL" id="OV651813">
    <property type="protein sequence ID" value="CAH1099249.1"/>
    <property type="molecule type" value="Genomic_DNA"/>
</dbReference>
<organism evidence="2 3">
    <name type="scientific">Psylliodes chrysocephalus</name>
    <dbReference type="NCBI Taxonomy" id="3402493"/>
    <lineage>
        <taxon>Eukaryota</taxon>
        <taxon>Metazoa</taxon>
        <taxon>Ecdysozoa</taxon>
        <taxon>Arthropoda</taxon>
        <taxon>Hexapoda</taxon>
        <taxon>Insecta</taxon>
        <taxon>Pterygota</taxon>
        <taxon>Neoptera</taxon>
        <taxon>Endopterygota</taxon>
        <taxon>Coleoptera</taxon>
        <taxon>Polyphaga</taxon>
        <taxon>Cucujiformia</taxon>
        <taxon>Chrysomeloidea</taxon>
        <taxon>Chrysomelidae</taxon>
        <taxon>Galerucinae</taxon>
        <taxon>Alticini</taxon>
        <taxon>Psylliodes</taxon>
    </lineage>
</organism>
<sequence>MKMKQSSMRSASLNQDIKMMKTVNKNPPVSKKKKSSKLNPPMRDTISETISFVIKGKLTPIKPILLRKEIDLINSKCKAKSQKTVKKTNRKATKIKKIKEEPLRIKSKVQTKTAKNTSAQNIFKNKSDTVVVNLVTQSPKANSKHSKLESKIINKRPKAKEEKPKKDKKNAPADKTLKTKTVPKLTKKQYNKKKIDKSLENKTVIDEDEIKKQQTIEKLLKEVNEEIKSKKIKPSKHKSSKTKKKNVLGQNKVKKINDSDELTLTNQDPMLQKDIKSELIESIEVPKSSVLPTNDIILESNAIKKEPESNEKKDEEQLSPSNKRYRKLKTKPKITMMKKRILSKNKNKVDKPICKTKLFKFWNGPKRHRVASLNALAKVHCLYENETKGNILDIVDESSKLPYSLKRDTKNKNTKNETLSVKDVDNRDSSPTPTRILRSVPGLRAVGKHWDMHDTSSSDEEDFIKFANLPVKVVKKEKLTQPKLKLKDDVPTEKKRKPSEIVMDLKDMVVSKRMASLNASAILAASYSVEKRSNKSKDSNDDTSSCASNSSEEYFAALSKDIKEEEVDETKENDKLVEVHTTPNKNVAVILNQDTDVTITGVYVNSTTRSTHHEGYCSIAGMQYRISATSHTQTAATAVATETLLQSSSSSGPDNSNSDSMPSSKSYTPLDALSNMQPPPGPGIQHNHPVLHGQQQHMGPPQHVLPLPPHQLSPGLRHGCSSAFSSPNSSQNYQIPSGHNPPIQGEGGFVHECACQISRYQL</sequence>
<keyword evidence="3" id="KW-1185">Reference proteome</keyword>
<dbReference type="OrthoDB" id="8070224at2759"/>
<evidence type="ECO:0000256" key="1">
    <source>
        <dbReference type="SAM" id="MobiDB-lite"/>
    </source>
</evidence>
<feature type="compositionally biased region" description="Basic residues" evidence="1">
    <location>
        <begin position="230"/>
        <end position="246"/>
    </location>
</feature>
<feature type="region of interest" description="Disordered" evidence="1">
    <location>
        <begin position="406"/>
        <end position="433"/>
    </location>
</feature>
<dbReference type="GO" id="GO:0000976">
    <property type="term" value="F:transcription cis-regulatory region binding"/>
    <property type="evidence" value="ECO:0007669"/>
    <property type="project" value="TreeGrafter"/>
</dbReference>
<dbReference type="PANTHER" id="PTHR46576">
    <property type="entry name" value="BROMO ADJACENT HOMOLOGY DOMAIN-CONTAINING 1 PROTEIN"/>
    <property type="match status" value="1"/>
</dbReference>
<feature type="compositionally biased region" description="Basic and acidic residues" evidence="1">
    <location>
        <begin position="159"/>
        <end position="177"/>
    </location>
</feature>
<reference evidence="2" key="1">
    <citation type="submission" date="2022-01" db="EMBL/GenBank/DDBJ databases">
        <authorList>
            <person name="King R."/>
        </authorList>
    </citation>
    <scope>NUCLEOTIDE SEQUENCE</scope>
</reference>
<dbReference type="GO" id="GO:0005677">
    <property type="term" value="C:chromatin silencing complex"/>
    <property type="evidence" value="ECO:0007669"/>
    <property type="project" value="TreeGrafter"/>
</dbReference>
<feature type="region of interest" description="Disordered" evidence="1">
    <location>
        <begin position="224"/>
        <end position="254"/>
    </location>
</feature>
<dbReference type="GO" id="GO:0031507">
    <property type="term" value="P:heterochromatin formation"/>
    <property type="evidence" value="ECO:0007669"/>
    <property type="project" value="TreeGrafter"/>
</dbReference>
<feature type="compositionally biased region" description="Basic and acidic residues" evidence="1">
    <location>
        <begin position="302"/>
        <end position="316"/>
    </location>
</feature>